<keyword evidence="3" id="KW-1185">Reference proteome</keyword>
<protein>
    <recommendedName>
        <fullName evidence="4">Integral membrane protein</fullName>
    </recommendedName>
</protein>
<gene>
    <name evidence="2" type="ORF">OKIT_0432</name>
</gene>
<dbReference type="InterPro" id="IPR012861">
    <property type="entry name" value="DUF1634"/>
</dbReference>
<sequence length="122" mass="13198">MADKQEITNERKIENGIGWILRVGVFFAVIVMSVGVILLLLHGNTGYGKNIPTDLGPLIAGLISGKAAAWLMMGIFILILTPTIRVFASIFAFLAAKDFLYVGITTLVFIILLFAAFIGLRG</sequence>
<comment type="caution">
    <text evidence="2">The sequence shown here is derived from an EMBL/GenBank/DDBJ whole genome shotgun (WGS) entry which is preliminary data.</text>
</comment>
<dbReference type="Pfam" id="PF07843">
    <property type="entry name" value="DUF1634"/>
    <property type="match status" value="1"/>
</dbReference>
<keyword evidence="1" id="KW-0472">Membrane</keyword>
<dbReference type="eggNOG" id="COG4272">
    <property type="taxonomic scope" value="Bacteria"/>
</dbReference>
<name>G9WEZ2_9LACO</name>
<dbReference type="AlphaFoldDB" id="G9WEZ2"/>
<feature type="transmembrane region" description="Helical" evidence="1">
    <location>
        <begin position="99"/>
        <end position="120"/>
    </location>
</feature>
<dbReference type="STRING" id="336988.NT96_02845"/>
<feature type="transmembrane region" description="Helical" evidence="1">
    <location>
        <begin position="68"/>
        <end position="93"/>
    </location>
</feature>
<dbReference type="PATRIC" id="fig|1045004.4.peg.430"/>
<keyword evidence="1" id="KW-0812">Transmembrane</keyword>
<dbReference type="RefSeq" id="WP_007744906.1">
    <property type="nucleotide sequence ID" value="NZ_CM001398.1"/>
</dbReference>
<dbReference type="Proteomes" id="UP000004959">
    <property type="component" value="Chromosome"/>
</dbReference>
<feature type="transmembrane region" description="Helical" evidence="1">
    <location>
        <begin position="19"/>
        <end position="41"/>
    </location>
</feature>
<dbReference type="HOGENOM" id="CLU_140339_2_0_9"/>
<evidence type="ECO:0000313" key="3">
    <source>
        <dbReference type="Proteomes" id="UP000004959"/>
    </source>
</evidence>
<dbReference type="EMBL" id="AFVZ01000001">
    <property type="protein sequence ID" value="EHN58552.1"/>
    <property type="molecule type" value="Genomic_DNA"/>
</dbReference>
<organism evidence="2 3">
    <name type="scientific">Oenococcus kitaharae DSM 17330</name>
    <dbReference type="NCBI Taxonomy" id="1045004"/>
    <lineage>
        <taxon>Bacteria</taxon>
        <taxon>Bacillati</taxon>
        <taxon>Bacillota</taxon>
        <taxon>Bacilli</taxon>
        <taxon>Lactobacillales</taxon>
        <taxon>Lactobacillaceae</taxon>
        <taxon>Oenococcus</taxon>
    </lineage>
</organism>
<evidence type="ECO:0000256" key="1">
    <source>
        <dbReference type="SAM" id="Phobius"/>
    </source>
</evidence>
<evidence type="ECO:0000313" key="2">
    <source>
        <dbReference type="EMBL" id="EHN58552.1"/>
    </source>
</evidence>
<accession>G9WEZ2</accession>
<proteinExistence type="predicted"/>
<keyword evidence="1" id="KW-1133">Transmembrane helix</keyword>
<reference evidence="2 3" key="1">
    <citation type="journal article" date="2012" name="PLoS ONE">
        <title>Functional divergence in the genus oenococcus as predicted by genome sequencing of the newly-described species, Oenococcus kitaharae.</title>
        <authorList>
            <person name="Borneman A.R."/>
            <person name="McCarthy J.M."/>
            <person name="Chambers P.J."/>
            <person name="Bartowsky E.J."/>
        </authorList>
    </citation>
    <scope>NUCLEOTIDE SEQUENCE [LARGE SCALE GENOMIC DNA]</scope>
    <source>
        <strain evidence="3">DSM17330</strain>
    </source>
</reference>
<evidence type="ECO:0008006" key="4">
    <source>
        <dbReference type="Google" id="ProtNLM"/>
    </source>
</evidence>